<feature type="compositionally biased region" description="Polar residues" evidence="1">
    <location>
        <begin position="293"/>
        <end position="302"/>
    </location>
</feature>
<protein>
    <submittedName>
        <fullName evidence="2">Uncharacterized protein</fullName>
    </submittedName>
</protein>
<feature type="region of interest" description="Disordered" evidence="1">
    <location>
        <begin position="259"/>
        <end position="302"/>
    </location>
</feature>
<dbReference type="EMBL" id="MT142383">
    <property type="protein sequence ID" value="QJA79493.1"/>
    <property type="molecule type" value="Genomic_DNA"/>
</dbReference>
<dbReference type="AlphaFoldDB" id="A0A6M3IU85"/>
<reference evidence="2" key="1">
    <citation type="submission" date="2020-03" db="EMBL/GenBank/DDBJ databases">
        <title>The deep terrestrial virosphere.</title>
        <authorList>
            <person name="Holmfeldt K."/>
            <person name="Nilsson E."/>
            <person name="Simone D."/>
            <person name="Lopez-Fernandez M."/>
            <person name="Wu X."/>
            <person name="de Brujin I."/>
            <person name="Lundin D."/>
            <person name="Andersson A."/>
            <person name="Bertilsson S."/>
            <person name="Dopson M."/>
        </authorList>
    </citation>
    <scope>NUCLEOTIDE SEQUENCE</scope>
    <source>
        <strain evidence="3">MM415A00871</strain>
        <strain evidence="2">MM415B01048</strain>
    </source>
</reference>
<dbReference type="EMBL" id="MT141421">
    <property type="protein sequence ID" value="QJA60808.1"/>
    <property type="molecule type" value="Genomic_DNA"/>
</dbReference>
<proteinExistence type="predicted"/>
<accession>A0A6M3IU85</accession>
<evidence type="ECO:0000313" key="3">
    <source>
        <dbReference type="EMBL" id="QJA79493.1"/>
    </source>
</evidence>
<name>A0A6M3IU85_9ZZZZ</name>
<sequence length="302" mass="33826">MENELNLPEPTNEKVEPGYDLMQSAGSDYMVQVETAKRHPRNIPQSYSNIKAIATMSMDTAMACGYMVPRDGKQIRGASVHLARIILQNWGNIRVTQQVVGEEANFVICEAVAWDMETNVAIKTQVKRRIVKKDGERYSIDGIQTTGNAGMAIALRNSIFAIVPRTIVDGAYQATRRLIEGDLSDDDKVTIKRKELILLYQSRWGIAEKQIFSYFGYSSITQIKKSDLVSLIELNQSFKDGEAIPDQVFSETVTDRAKRVVADPTKADAKKPEPKLDAEPEPETKNKPEQRANDQTGQKTLM</sequence>
<evidence type="ECO:0000256" key="1">
    <source>
        <dbReference type="SAM" id="MobiDB-lite"/>
    </source>
</evidence>
<evidence type="ECO:0000313" key="2">
    <source>
        <dbReference type="EMBL" id="QJA60808.1"/>
    </source>
</evidence>
<feature type="compositionally biased region" description="Basic and acidic residues" evidence="1">
    <location>
        <begin position="259"/>
        <end position="292"/>
    </location>
</feature>
<organism evidence="2">
    <name type="scientific">viral metagenome</name>
    <dbReference type="NCBI Taxonomy" id="1070528"/>
    <lineage>
        <taxon>unclassified sequences</taxon>
        <taxon>metagenomes</taxon>
        <taxon>organismal metagenomes</taxon>
    </lineage>
</organism>
<gene>
    <name evidence="3" type="ORF">MM415A00871_0019</name>
    <name evidence="2" type="ORF">MM415B01048_0016</name>
</gene>